<organism evidence="3 4">
    <name type="scientific">Sporomusa acidovorans (strain ATCC 49682 / DSM 3132 / Mol)</name>
    <dbReference type="NCBI Taxonomy" id="1123286"/>
    <lineage>
        <taxon>Bacteria</taxon>
        <taxon>Bacillati</taxon>
        <taxon>Bacillota</taxon>
        <taxon>Negativicutes</taxon>
        <taxon>Selenomonadales</taxon>
        <taxon>Sporomusaceae</taxon>
        <taxon>Sporomusa</taxon>
    </lineage>
</organism>
<feature type="domain" description="SAF" evidence="2">
    <location>
        <begin position="12"/>
        <end position="87"/>
    </location>
</feature>
<dbReference type="EC" id="4.2.1.7" evidence="3"/>
<evidence type="ECO:0000256" key="1">
    <source>
        <dbReference type="ARBA" id="ARBA00023239"/>
    </source>
</evidence>
<dbReference type="CDD" id="cd11613">
    <property type="entry name" value="SAF_AH_GD"/>
    <property type="match status" value="1"/>
</dbReference>
<dbReference type="RefSeq" id="WP_093796359.1">
    <property type="nucleotide sequence ID" value="NZ_CP155571.1"/>
</dbReference>
<gene>
    <name evidence="3" type="primary">uxaA_2</name>
    <name evidence="3" type="ORF">SPACI_007020</name>
</gene>
<dbReference type="InterPro" id="IPR052172">
    <property type="entry name" value="UxaA_altronate/galactarate_dh"/>
</dbReference>
<dbReference type="InterPro" id="IPR044144">
    <property type="entry name" value="SAF_UxaA/GarD"/>
</dbReference>
<sequence length="99" mass="10974">MSIDAIILRGKDNVATAVQDLKAGQEALARLDRELCKIIINEDIPYGHKFTLRDVACGEEIVKYGEVIGRATANILSGYHAHVQNIESLRGRGDLQKER</sequence>
<dbReference type="Gene3D" id="2.30.130.110">
    <property type="match status" value="1"/>
</dbReference>
<evidence type="ECO:0000313" key="4">
    <source>
        <dbReference type="Proteomes" id="UP000216052"/>
    </source>
</evidence>
<reference evidence="3" key="1">
    <citation type="submission" date="2024-05" db="EMBL/GenBank/DDBJ databases">
        <title>Isolation and characterization of Sporomusa carbonis sp. nov., a carboxydotrophic hydrogenogen in the genus of Sporomusa isolated from a charcoal burning pile.</title>
        <authorList>
            <person name="Boeer T."/>
            <person name="Rosenbaum F."/>
            <person name="Eysell L."/>
            <person name="Mueller V."/>
            <person name="Daniel R."/>
            <person name="Poehlein A."/>
        </authorList>
    </citation>
    <scope>NUCLEOTIDE SEQUENCE [LARGE SCALE GENOMIC DNA]</scope>
    <source>
        <strain evidence="3">DSM 3132</strain>
    </source>
</reference>
<keyword evidence="4" id="KW-1185">Reference proteome</keyword>
<evidence type="ECO:0000259" key="2">
    <source>
        <dbReference type="SMART" id="SM00858"/>
    </source>
</evidence>
<dbReference type="SMART" id="SM00858">
    <property type="entry name" value="SAF"/>
    <property type="match status" value="1"/>
</dbReference>
<dbReference type="PANTHER" id="PTHR30536:SF5">
    <property type="entry name" value="ALTRONATE DEHYDRATASE"/>
    <property type="match status" value="1"/>
</dbReference>
<dbReference type="GO" id="GO:0008789">
    <property type="term" value="F:altronate dehydratase activity"/>
    <property type="evidence" value="ECO:0007669"/>
    <property type="project" value="UniProtKB-EC"/>
</dbReference>
<dbReference type="Proteomes" id="UP000216052">
    <property type="component" value="Chromosome"/>
</dbReference>
<keyword evidence="1 3" id="KW-0456">Lyase</keyword>
<protein>
    <submittedName>
        <fullName evidence="3">Altronate dehydratase</fullName>
        <ecNumber evidence="3">4.2.1.7</ecNumber>
    </submittedName>
</protein>
<accession>A0ABZ3IX94</accession>
<dbReference type="EMBL" id="CP155571">
    <property type="protein sequence ID" value="XFO70703.1"/>
    <property type="molecule type" value="Genomic_DNA"/>
</dbReference>
<proteinExistence type="predicted"/>
<evidence type="ECO:0000313" key="3">
    <source>
        <dbReference type="EMBL" id="XFO70703.1"/>
    </source>
</evidence>
<dbReference type="InterPro" id="IPR013974">
    <property type="entry name" value="SAF"/>
</dbReference>
<name>A0ABZ3IX94_SPOA4</name>
<dbReference type="PANTHER" id="PTHR30536">
    <property type="entry name" value="ALTRONATE/GALACTARATE DEHYDRATASE"/>
    <property type="match status" value="1"/>
</dbReference>